<feature type="domain" description="UspA" evidence="2">
    <location>
        <begin position="168"/>
        <end position="299"/>
    </location>
</feature>
<feature type="domain" description="UspA" evidence="2">
    <location>
        <begin position="20"/>
        <end position="157"/>
    </location>
</feature>
<reference evidence="4" key="1">
    <citation type="submission" date="2016-06" db="EMBL/GenBank/DDBJ databases">
        <authorList>
            <person name="Varghese N."/>
            <person name="Submissions Spin"/>
        </authorList>
    </citation>
    <scope>NUCLEOTIDE SEQUENCE [LARGE SCALE GENOMIC DNA]</scope>
    <source>
        <strain evidence="4">DSM 43817</strain>
    </source>
</reference>
<protein>
    <submittedName>
        <fullName evidence="3">Nucleotide-binding universal stress protein, UspA family</fullName>
    </submittedName>
</protein>
<dbReference type="InterPro" id="IPR014729">
    <property type="entry name" value="Rossmann-like_a/b/a_fold"/>
</dbReference>
<dbReference type="Proteomes" id="UP000198959">
    <property type="component" value="Unassembled WGS sequence"/>
</dbReference>
<evidence type="ECO:0000313" key="3">
    <source>
        <dbReference type="EMBL" id="SCL30258.1"/>
    </source>
</evidence>
<gene>
    <name evidence="3" type="ORF">GA0074692_2892</name>
</gene>
<dbReference type="Gene3D" id="3.40.50.620">
    <property type="entry name" value="HUPs"/>
    <property type="match status" value="2"/>
</dbReference>
<dbReference type="InterPro" id="IPR006015">
    <property type="entry name" value="Universal_stress_UspA"/>
</dbReference>
<dbReference type="PANTHER" id="PTHR46268:SF6">
    <property type="entry name" value="UNIVERSAL STRESS PROTEIN UP12"/>
    <property type="match status" value="1"/>
</dbReference>
<dbReference type="AlphaFoldDB" id="A0A1C6SLG1"/>
<dbReference type="SUPFAM" id="SSF52402">
    <property type="entry name" value="Adenine nucleotide alpha hydrolases-like"/>
    <property type="match status" value="2"/>
</dbReference>
<dbReference type="EMBL" id="FMHW01000002">
    <property type="protein sequence ID" value="SCL30258.1"/>
    <property type="molecule type" value="Genomic_DNA"/>
</dbReference>
<proteinExistence type="inferred from homology"/>
<dbReference type="PRINTS" id="PR01438">
    <property type="entry name" value="UNVRSLSTRESS"/>
</dbReference>
<evidence type="ECO:0000259" key="2">
    <source>
        <dbReference type="Pfam" id="PF00582"/>
    </source>
</evidence>
<dbReference type="Pfam" id="PF00582">
    <property type="entry name" value="Usp"/>
    <property type="match status" value="2"/>
</dbReference>
<sequence>MGGAGYDLDEVPEKGELMDRPVVVGVDGSPPSLVAAEHAAWAAALRSRPLHLVHGYLHPLGYGVPVNPYDVGMPEPSGEARKMLDQTAADLRGRWPDLAVEVRQVAGGPGATLVEESRRAELVVVGSRGMGGFAGLLLGSVSAQVAGQAHCPVLVVRPADRRVPATGPVVVGVDGSELSELAVGHAAEEAARRRVPLVLAHVAAPDGGPPGPEEAAGAGAEVDRLLAGAAETVRRRHPGLTVTARLLRADEPAPALVEAGADAALLVVGSRGRGGLAGLLLGSVSQAVVQHAGCPVLVAHPHGHVG</sequence>
<dbReference type="InterPro" id="IPR006016">
    <property type="entry name" value="UspA"/>
</dbReference>
<evidence type="ECO:0000256" key="1">
    <source>
        <dbReference type="ARBA" id="ARBA00008791"/>
    </source>
</evidence>
<dbReference type="STRING" id="145854.GA0074692_2892"/>
<keyword evidence="4" id="KW-1185">Reference proteome</keyword>
<accession>A0A1C6SLG1</accession>
<comment type="similarity">
    <text evidence="1">Belongs to the universal stress protein A family.</text>
</comment>
<organism evidence="3 4">
    <name type="scientific">Micromonospora pallida</name>
    <dbReference type="NCBI Taxonomy" id="145854"/>
    <lineage>
        <taxon>Bacteria</taxon>
        <taxon>Bacillati</taxon>
        <taxon>Actinomycetota</taxon>
        <taxon>Actinomycetes</taxon>
        <taxon>Micromonosporales</taxon>
        <taxon>Micromonosporaceae</taxon>
        <taxon>Micromonospora</taxon>
    </lineage>
</organism>
<name>A0A1C6SLG1_9ACTN</name>
<evidence type="ECO:0000313" key="4">
    <source>
        <dbReference type="Proteomes" id="UP000198959"/>
    </source>
</evidence>
<dbReference type="PANTHER" id="PTHR46268">
    <property type="entry name" value="STRESS RESPONSE PROTEIN NHAX"/>
    <property type="match status" value="1"/>
</dbReference>